<dbReference type="AlphaFoldDB" id="A0A371D217"/>
<keyword evidence="1" id="KW-0732">Signal</keyword>
<name>A0A371D217_9APHY</name>
<protein>
    <recommendedName>
        <fullName evidence="4">IgA peptidase M64</fullName>
    </recommendedName>
</protein>
<dbReference type="Pfam" id="PF09471">
    <property type="entry name" value="Peptidase_M64"/>
    <property type="match status" value="1"/>
</dbReference>
<accession>A0A371D217</accession>
<sequence length="619" mass="68988">MNLMKGACLLVLFLSAAVFVLADDAFRPFELIVHREPDTLCCTHLALRETQLFRGLPEGGYTTSRVLEAGQERIHFIAREEDRVWARAEALCGDKHTWDFHTLVHDTASLTFDVRPGQVVLRPAQEDPVPLEVEPLITSGDSDNRVDLVFFADGYTAEEKGKFVEDALRLAEDISSNQTFYTVKPLLNFWAAFTPSKESGIGTGGKPKDTAFGLYRDGTELRGVYYSKPEVARTACFSLGDQCDYPILMGNDPLYGGEYEAASIVITPSLANGPLVLRHELGHSIIDVGEEYDGGYAYFGVNAANETTLDKVPWAHWLTNSSGHNHHYHEHAPQAHAVAPKAARVERSVMPLQDYAWTMLNTSASWTTKFNSSGTYAWHLVRFSLSGIPDAKDLIVELDGKDLGWVPRGDIGVDRWHYDIKINKTLKGGEHEVKFSLKKKTREGEAQLCSVEILEFGDESEFVSTPGHYSLYPTFSETNETTYRPTNEDCLMRIVTTPNFCKACTEGLWHALLRRVTLIDSLAVGCSASGERTLDLNLVPLAHLREQPVDVDESYEVTWVRHGVEVSEWKNQTSVTDAGDAFGSYAAKVQYWTEEVRVDVDGLLESEVAYVAMTPCARI</sequence>
<dbReference type="Gene3D" id="3.40.390.10">
    <property type="entry name" value="Collagenase (Catalytic Domain)"/>
    <property type="match status" value="1"/>
</dbReference>
<proteinExistence type="predicted"/>
<dbReference type="Proteomes" id="UP000256964">
    <property type="component" value="Unassembled WGS sequence"/>
</dbReference>
<feature type="chain" id="PRO_5016697480" description="IgA peptidase M64" evidence="1">
    <location>
        <begin position="23"/>
        <end position="619"/>
    </location>
</feature>
<evidence type="ECO:0000313" key="2">
    <source>
        <dbReference type="EMBL" id="RDX46584.1"/>
    </source>
</evidence>
<feature type="signal peptide" evidence="1">
    <location>
        <begin position="1"/>
        <end position="22"/>
    </location>
</feature>
<evidence type="ECO:0008006" key="4">
    <source>
        <dbReference type="Google" id="ProtNLM"/>
    </source>
</evidence>
<reference evidence="2 3" key="1">
    <citation type="journal article" date="2018" name="Biotechnol. Biofuels">
        <title>Integrative visual omics of the white-rot fungus Polyporus brumalis exposes the biotechnological potential of its oxidative enzymes for delignifying raw plant biomass.</title>
        <authorList>
            <person name="Miyauchi S."/>
            <person name="Rancon A."/>
            <person name="Drula E."/>
            <person name="Hage H."/>
            <person name="Chaduli D."/>
            <person name="Favel A."/>
            <person name="Grisel S."/>
            <person name="Henrissat B."/>
            <person name="Herpoel-Gimbert I."/>
            <person name="Ruiz-Duenas F.J."/>
            <person name="Chevret D."/>
            <person name="Hainaut M."/>
            <person name="Lin J."/>
            <person name="Wang M."/>
            <person name="Pangilinan J."/>
            <person name="Lipzen A."/>
            <person name="Lesage-Meessen L."/>
            <person name="Navarro D."/>
            <person name="Riley R."/>
            <person name="Grigoriev I.V."/>
            <person name="Zhou S."/>
            <person name="Raouche S."/>
            <person name="Rosso M.N."/>
        </authorList>
    </citation>
    <scope>NUCLEOTIDE SEQUENCE [LARGE SCALE GENOMIC DNA]</scope>
    <source>
        <strain evidence="2 3">BRFM 1820</strain>
    </source>
</reference>
<dbReference type="GO" id="GO:0008237">
    <property type="term" value="F:metallopeptidase activity"/>
    <property type="evidence" value="ECO:0007669"/>
    <property type="project" value="InterPro"/>
</dbReference>
<dbReference type="OrthoDB" id="2961863at2759"/>
<dbReference type="EMBL" id="KZ857426">
    <property type="protein sequence ID" value="RDX46584.1"/>
    <property type="molecule type" value="Genomic_DNA"/>
</dbReference>
<organism evidence="2 3">
    <name type="scientific">Lentinus brumalis</name>
    <dbReference type="NCBI Taxonomy" id="2498619"/>
    <lineage>
        <taxon>Eukaryota</taxon>
        <taxon>Fungi</taxon>
        <taxon>Dikarya</taxon>
        <taxon>Basidiomycota</taxon>
        <taxon>Agaricomycotina</taxon>
        <taxon>Agaricomycetes</taxon>
        <taxon>Polyporales</taxon>
        <taxon>Polyporaceae</taxon>
        <taxon>Lentinus</taxon>
    </lineage>
</organism>
<gene>
    <name evidence="2" type="ORF">OH76DRAFT_1528732</name>
</gene>
<dbReference type="InterPro" id="IPR024079">
    <property type="entry name" value="MetalloPept_cat_dom_sf"/>
</dbReference>
<keyword evidence="3" id="KW-1185">Reference proteome</keyword>
<evidence type="ECO:0000313" key="3">
    <source>
        <dbReference type="Proteomes" id="UP000256964"/>
    </source>
</evidence>
<dbReference type="InterPro" id="IPR019026">
    <property type="entry name" value="Peptidase_M64_IgA"/>
</dbReference>
<evidence type="ECO:0000256" key="1">
    <source>
        <dbReference type="SAM" id="SignalP"/>
    </source>
</evidence>